<reference evidence="7" key="1">
    <citation type="submission" date="2007-06" db="EMBL/GenBank/DDBJ databases">
        <title>Complete sequence of Methanococcus vannielii SB.</title>
        <authorList>
            <consortium name="US DOE Joint Genome Institute"/>
            <person name="Copeland A."/>
            <person name="Lucas S."/>
            <person name="Lapidus A."/>
            <person name="Barry K."/>
            <person name="Glavina del Rio T."/>
            <person name="Dalin E."/>
            <person name="Tice H."/>
            <person name="Pitluck S."/>
            <person name="Chain P."/>
            <person name="Malfatti S."/>
            <person name="Shin M."/>
            <person name="Vergez L."/>
            <person name="Schmutz J."/>
            <person name="Larimer F."/>
            <person name="Land M."/>
            <person name="Hauser L."/>
            <person name="Kyrpides N."/>
            <person name="Anderson I."/>
            <person name="Sieprawska-Lupa M."/>
            <person name="Whitman W.B."/>
            <person name="Richardson P."/>
        </authorList>
    </citation>
    <scope>NUCLEOTIDE SEQUENCE [LARGE SCALE GENOMIC DNA]</scope>
    <source>
        <strain evidence="7">SB</strain>
    </source>
</reference>
<keyword evidence="4 5" id="KW-0106">Calcium</keyword>
<dbReference type="Pfam" id="PF01951">
    <property type="entry name" value="Archease"/>
    <property type="match status" value="1"/>
</dbReference>
<gene>
    <name evidence="7" type="ordered locus">Mevan_1546</name>
</gene>
<organism evidence="7 8">
    <name type="scientific">Methanococcus vannielii (strain ATCC 35089 / DSM 1224 / JCM 13029 / OCM 148 / SB)</name>
    <dbReference type="NCBI Taxonomy" id="406327"/>
    <lineage>
        <taxon>Archaea</taxon>
        <taxon>Methanobacteriati</taxon>
        <taxon>Methanobacteriota</taxon>
        <taxon>Methanomada group</taxon>
        <taxon>Methanococci</taxon>
        <taxon>Methanococcales</taxon>
        <taxon>Methanococcaceae</taxon>
        <taxon>Methanococcus</taxon>
    </lineage>
</organism>
<dbReference type="HAMAP" id="MF_01222">
    <property type="entry name" value="Archease_arch"/>
    <property type="match status" value="1"/>
</dbReference>
<dbReference type="STRING" id="406327.Mevan_1546"/>
<evidence type="ECO:0000313" key="7">
    <source>
        <dbReference type="EMBL" id="ABR55438.1"/>
    </source>
</evidence>
<dbReference type="AlphaFoldDB" id="A6USG6"/>
<dbReference type="KEGG" id="mvn:Mevan_1546"/>
<dbReference type="GO" id="GO:0006388">
    <property type="term" value="P:tRNA splicing, via endonucleolytic cleavage and ligation"/>
    <property type="evidence" value="ECO:0007669"/>
    <property type="project" value="UniProtKB-UniRule"/>
</dbReference>
<name>A6USG6_METVS</name>
<feature type="binding site" evidence="5">
    <location>
        <position position="140"/>
    </location>
    <ligand>
        <name>Ca(2+)</name>
        <dbReference type="ChEBI" id="CHEBI:29108"/>
    </ligand>
</feature>
<evidence type="ECO:0000313" key="8">
    <source>
        <dbReference type="Proteomes" id="UP000001107"/>
    </source>
</evidence>
<dbReference type="EMBL" id="CP000742">
    <property type="protein sequence ID" value="ABR55438.1"/>
    <property type="molecule type" value="Genomic_DNA"/>
</dbReference>
<dbReference type="SUPFAM" id="SSF69819">
    <property type="entry name" value="MTH1598-like"/>
    <property type="match status" value="1"/>
</dbReference>
<dbReference type="PANTHER" id="PTHR12682:SF11">
    <property type="entry name" value="PROTEIN ARCHEASE"/>
    <property type="match status" value="1"/>
</dbReference>
<sequence length="140" mass="16483">MMYTYFETMADIGIIAVGTNLEESFQNSAKGLFNLMVDVHKIQKFEKRYFELESDDLEGLLYDFLTELLILHDSEALVFSEFDIEIIKKNEGYFLKCSSNGDFFTIDKYEPKEEVKAITYHRMNISNENEVWKVEFIVDL</sequence>
<dbReference type="PANTHER" id="PTHR12682">
    <property type="entry name" value="ARCHEASE"/>
    <property type="match status" value="1"/>
</dbReference>
<proteinExistence type="inferred from homology"/>
<dbReference type="HOGENOM" id="CLU_111362_3_0_2"/>
<dbReference type="InterPro" id="IPR036820">
    <property type="entry name" value="Archease_dom_sf"/>
</dbReference>
<keyword evidence="2 5" id="KW-0819">tRNA processing</keyword>
<feature type="domain" description="Archease" evidence="6">
    <location>
        <begin position="3"/>
        <end position="140"/>
    </location>
</feature>
<dbReference type="eggNOG" id="arCOG04055">
    <property type="taxonomic scope" value="Archaea"/>
</dbReference>
<comment type="similarity">
    <text evidence="1 5">Belongs to the archease family.</text>
</comment>
<dbReference type="InterPro" id="IPR002804">
    <property type="entry name" value="Archease"/>
</dbReference>
<accession>A6USG6</accession>
<dbReference type="Proteomes" id="UP000001107">
    <property type="component" value="Chromosome"/>
</dbReference>
<evidence type="ECO:0000256" key="5">
    <source>
        <dbReference type="HAMAP-Rule" id="MF_01222"/>
    </source>
</evidence>
<feature type="binding site" evidence="5">
    <location>
        <position position="139"/>
    </location>
    <ligand>
        <name>Ca(2+)</name>
        <dbReference type="ChEBI" id="CHEBI:29108"/>
    </ligand>
</feature>
<evidence type="ECO:0000256" key="3">
    <source>
        <dbReference type="ARBA" id="ARBA00022723"/>
    </source>
</evidence>
<evidence type="ECO:0000256" key="1">
    <source>
        <dbReference type="ARBA" id="ARBA00007963"/>
    </source>
</evidence>
<feature type="binding site" evidence="5">
    <location>
        <position position="11"/>
    </location>
    <ligand>
        <name>Ca(2+)</name>
        <dbReference type="ChEBI" id="CHEBI:29108"/>
    </ligand>
</feature>
<keyword evidence="8" id="KW-1185">Reference proteome</keyword>
<evidence type="ECO:0000259" key="6">
    <source>
        <dbReference type="Pfam" id="PF01951"/>
    </source>
</evidence>
<evidence type="ECO:0000256" key="2">
    <source>
        <dbReference type="ARBA" id="ARBA00022694"/>
    </source>
</evidence>
<dbReference type="NCBIfam" id="NF001617">
    <property type="entry name" value="PRK00407.1"/>
    <property type="match status" value="1"/>
</dbReference>
<keyword evidence="3 5" id="KW-0479">Metal-binding</keyword>
<comment type="function">
    <text evidence="5">Activates the tRNA-splicing ligase complex by facilitating the enzymatic turnover of catalytic subunit RtcB. Acts by promoting the guanylylation of RtcB, a key intermediate step in tRNA ligation. Can also alter the NTP specificity of RtcB such that ATP, dGTP or ITP is used efficiently.</text>
</comment>
<evidence type="ECO:0000256" key="4">
    <source>
        <dbReference type="ARBA" id="ARBA00022837"/>
    </source>
</evidence>
<dbReference type="GO" id="GO:0005509">
    <property type="term" value="F:calcium ion binding"/>
    <property type="evidence" value="ECO:0007669"/>
    <property type="project" value="UniProtKB-UniRule"/>
</dbReference>
<protein>
    <recommendedName>
        <fullName evidence="5">Protein archease</fullName>
    </recommendedName>
</protein>
<dbReference type="Gene3D" id="3.55.10.10">
    <property type="entry name" value="Archease domain"/>
    <property type="match status" value="1"/>
</dbReference>
<dbReference type="InterPro" id="IPR022952">
    <property type="entry name" value="Archease_arc"/>
</dbReference>
<dbReference type="InterPro" id="IPR023572">
    <property type="entry name" value="Archease_dom"/>
</dbReference>